<dbReference type="AlphaFoldDB" id="A0A061REM2"/>
<evidence type="ECO:0000256" key="1">
    <source>
        <dbReference type="ARBA" id="ARBA00004141"/>
    </source>
</evidence>
<proteinExistence type="predicted"/>
<dbReference type="InterPro" id="IPR050186">
    <property type="entry name" value="TPT_transporter"/>
</dbReference>
<feature type="domain" description="Sugar phosphate transporter" evidence="6">
    <location>
        <begin position="103"/>
        <end position="394"/>
    </location>
</feature>
<feature type="transmembrane region" description="Helical" evidence="5">
    <location>
        <begin position="314"/>
        <end position="337"/>
    </location>
</feature>
<dbReference type="GO" id="GO:0016020">
    <property type="term" value="C:membrane"/>
    <property type="evidence" value="ECO:0007669"/>
    <property type="project" value="UniProtKB-SubCell"/>
</dbReference>
<evidence type="ECO:0000313" key="7">
    <source>
        <dbReference type="EMBL" id="JAC69234.1"/>
    </source>
</evidence>
<dbReference type="PANTHER" id="PTHR11132">
    <property type="entry name" value="SOLUTE CARRIER FAMILY 35"/>
    <property type="match status" value="1"/>
</dbReference>
<name>A0A061REM2_9CHLO</name>
<reference evidence="7" key="1">
    <citation type="submission" date="2014-05" db="EMBL/GenBank/DDBJ databases">
        <title>The transcriptome of the halophilic microalga Tetraselmis sp. GSL018 isolated from the Great Salt Lake, Utah.</title>
        <authorList>
            <person name="Jinkerson R.E."/>
            <person name="D'Adamo S."/>
            <person name="Posewitz M.C."/>
        </authorList>
    </citation>
    <scope>NUCLEOTIDE SEQUENCE</scope>
    <source>
        <strain evidence="7">GSL018</strain>
    </source>
</reference>
<evidence type="ECO:0000256" key="2">
    <source>
        <dbReference type="ARBA" id="ARBA00022692"/>
    </source>
</evidence>
<feature type="transmembrane region" description="Helical" evidence="5">
    <location>
        <begin position="283"/>
        <end position="302"/>
    </location>
</feature>
<dbReference type="EMBL" id="GBEZ01017072">
    <property type="protein sequence ID" value="JAC69234.1"/>
    <property type="molecule type" value="Transcribed_RNA"/>
</dbReference>
<feature type="transmembrane region" description="Helical" evidence="5">
    <location>
        <begin position="133"/>
        <end position="155"/>
    </location>
</feature>
<keyword evidence="2 5" id="KW-0812">Transmembrane</keyword>
<dbReference type="Pfam" id="PF03151">
    <property type="entry name" value="TPT"/>
    <property type="match status" value="1"/>
</dbReference>
<keyword evidence="4 5" id="KW-0472">Membrane</keyword>
<keyword evidence="3 5" id="KW-1133">Transmembrane helix</keyword>
<feature type="transmembrane region" description="Helical" evidence="5">
    <location>
        <begin position="176"/>
        <end position="199"/>
    </location>
</feature>
<evidence type="ECO:0000256" key="3">
    <source>
        <dbReference type="ARBA" id="ARBA00022989"/>
    </source>
</evidence>
<organism evidence="7">
    <name type="scientific">Tetraselmis sp. GSL018</name>
    <dbReference type="NCBI Taxonomy" id="582737"/>
    <lineage>
        <taxon>Eukaryota</taxon>
        <taxon>Viridiplantae</taxon>
        <taxon>Chlorophyta</taxon>
        <taxon>core chlorophytes</taxon>
        <taxon>Chlorodendrophyceae</taxon>
        <taxon>Chlorodendrales</taxon>
        <taxon>Chlorodendraceae</taxon>
        <taxon>Tetraselmis</taxon>
    </lineage>
</organism>
<sequence length="410" mass="43846">MASLVSPTLPLKFSANVRRSSNTRGCSKIRSKVYCTARPVPPSTCSVQFTGHKTSSSRQLTSVIARVAKPVAAAQAGDGEAQLDPMESAVAKVVGQAAAPTVVTGLFIAFWYGLNIAFNLANKSLFNYFPFPWTVSTVHVLVGAVYCGITYFLGAKKASYERPITGDEFKLIFPPAFMHAAGHVAANLSFAAVAISLTHTVKTLEPVFNVVLSWIFMGTVTPPSVLITLVPIMAGVSYASAADLSFNWAGFNGAMISNLTFAFRAVLSKQNMKNIKNLGSTGIYAWTTLISCFLCLPGAIIFEGQALPAGIEAAVAKVGAVTFWSQIFFVGLFYHLYNQFAFNTLGRVSPVSHGVCNVVKRVAIIVTSVLFFGTPLTLKTKIGTAVALFGTYWYTEAVKANNAKKQAKSA</sequence>
<feature type="transmembrane region" description="Helical" evidence="5">
    <location>
        <begin position="211"/>
        <end position="232"/>
    </location>
</feature>
<protein>
    <submittedName>
        <fullName evidence="7">Solute carrier family 35, member E1</fullName>
    </submittedName>
</protein>
<evidence type="ECO:0000256" key="4">
    <source>
        <dbReference type="ARBA" id="ARBA00023136"/>
    </source>
</evidence>
<comment type="subcellular location">
    <subcellularLocation>
        <location evidence="1">Membrane</location>
        <topology evidence="1">Multi-pass membrane protein</topology>
    </subcellularLocation>
</comment>
<evidence type="ECO:0000259" key="6">
    <source>
        <dbReference type="Pfam" id="PF03151"/>
    </source>
</evidence>
<gene>
    <name evidence="7" type="primary">SLC35E1</name>
    <name evidence="8" type="ORF">TSPGSL018_4046</name>
    <name evidence="7" type="ORF">TSPGSL018_6855</name>
</gene>
<evidence type="ECO:0000256" key="5">
    <source>
        <dbReference type="SAM" id="Phobius"/>
    </source>
</evidence>
<accession>A0A061REM2</accession>
<dbReference type="EMBL" id="GBEZ01015707">
    <property type="protein sequence ID" value="JAC70478.1"/>
    <property type="molecule type" value="Transcribed_RNA"/>
</dbReference>
<feature type="transmembrane region" description="Helical" evidence="5">
    <location>
        <begin position="93"/>
        <end position="113"/>
    </location>
</feature>
<feature type="transmembrane region" description="Helical" evidence="5">
    <location>
        <begin position="244"/>
        <end position="263"/>
    </location>
</feature>
<dbReference type="InterPro" id="IPR004853">
    <property type="entry name" value="Sugar_P_trans_dom"/>
</dbReference>
<evidence type="ECO:0000313" key="8">
    <source>
        <dbReference type="EMBL" id="JAC70478.1"/>
    </source>
</evidence>